<gene>
    <name evidence="3" type="ORF">CCAM_LOCUS33732</name>
</gene>
<evidence type="ECO:0000256" key="2">
    <source>
        <dbReference type="SAM" id="Phobius"/>
    </source>
</evidence>
<accession>A0A484MUU9</accession>
<name>A0A484MUU9_9ASTE</name>
<evidence type="ECO:0000256" key="1">
    <source>
        <dbReference type="SAM" id="MobiDB-lite"/>
    </source>
</evidence>
<proteinExistence type="predicted"/>
<feature type="compositionally biased region" description="Polar residues" evidence="1">
    <location>
        <begin position="139"/>
        <end position="164"/>
    </location>
</feature>
<feature type="compositionally biased region" description="Polar residues" evidence="1">
    <location>
        <begin position="113"/>
        <end position="132"/>
    </location>
</feature>
<reference evidence="3 4" key="1">
    <citation type="submission" date="2018-04" db="EMBL/GenBank/DDBJ databases">
        <authorList>
            <person name="Vogel A."/>
        </authorList>
    </citation>
    <scope>NUCLEOTIDE SEQUENCE [LARGE SCALE GENOMIC DNA]</scope>
</reference>
<organism evidence="3 4">
    <name type="scientific">Cuscuta campestris</name>
    <dbReference type="NCBI Taxonomy" id="132261"/>
    <lineage>
        <taxon>Eukaryota</taxon>
        <taxon>Viridiplantae</taxon>
        <taxon>Streptophyta</taxon>
        <taxon>Embryophyta</taxon>
        <taxon>Tracheophyta</taxon>
        <taxon>Spermatophyta</taxon>
        <taxon>Magnoliopsida</taxon>
        <taxon>eudicotyledons</taxon>
        <taxon>Gunneridae</taxon>
        <taxon>Pentapetalae</taxon>
        <taxon>asterids</taxon>
        <taxon>lamiids</taxon>
        <taxon>Solanales</taxon>
        <taxon>Convolvulaceae</taxon>
        <taxon>Cuscuteae</taxon>
        <taxon>Cuscuta</taxon>
        <taxon>Cuscuta subgen. Grammica</taxon>
        <taxon>Cuscuta sect. Cleistogrammica</taxon>
    </lineage>
</organism>
<dbReference type="EMBL" id="OOIL02004480">
    <property type="protein sequence ID" value="VFQ91956.1"/>
    <property type="molecule type" value="Genomic_DNA"/>
</dbReference>
<sequence length="266" mass="30393">MEDVSSSTHHYYDTRHLAEKLTRLEEDFADMKKVLKEVQLSLLLNQPKPEAKQVHSSSSLNQPKPQAKQVQSIVIDGANGARHRCAIGDLEPKRHELGSGGRLLTKQYRSFSSLNQPNPQAKQVQSSSSLNQPKPKAKQVQSSLSLNQPRPKSKQVQSSSSLNQPKPKAKQNPTYGYISPVFKKPDRPYTNIFYYALAIGFYIFIIRELMYTNGDMIPSRAIFYRDTQKHKDEWQEAPPLRGETHSYCFFQANDKILLRTKAHTHE</sequence>
<keyword evidence="4" id="KW-1185">Reference proteome</keyword>
<keyword evidence="2" id="KW-1133">Transmembrane helix</keyword>
<feature type="region of interest" description="Disordered" evidence="1">
    <location>
        <begin position="113"/>
        <end position="175"/>
    </location>
</feature>
<feature type="compositionally biased region" description="Polar residues" evidence="1">
    <location>
        <begin position="54"/>
        <end position="70"/>
    </location>
</feature>
<keyword evidence="2" id="KW-0472">Membrane</keyword>
<keyword evidence="2" id="KW-0812">Transmembrane</keyword>
<feature type="region of interest" description="Disordered" evidence="1">
    <location>
        <begin position="49"/>
        <end position="70"/>
    </location>
</feature>
<feature type="transmembrane region" description="Helical" evidence="2">
    <location>
        <begin position="192"/>
        <end position="210"/>
    </location>
</feature>
<dbReference type="AlphaFoldDB" id="A0A484MUU9"/>
<evidence type="ECO:0000313" key="4">
    <source>
        <dbReference type="Proteomes" id="UP000595140"/>
    </source>
</evidence>
<dbReference type="Proteomes" id="UP000595140">
    <property type="component" value="Unassembled WGS sequence"/>
</dbReference>
<protein>
    <submittedName>
        <fullName evidence="3">Uncharacterized protein</fullName>
    </submittedName>
</protein>
<evidence type="ECO:0000313" key="3">
    <source>
        <dbReference type="EMBL" id="VFQ91956.1"/>
    </source>
</evidence>